<dbReference type="PROSITE" id="PS01055">
    <property type="entry name" value="DNA_LIGASE_N1"/>
    <property type="match status" value="1"/>
</dbReference>
<feature type="binding site" evidence="14">
    <location>
        <position position="290"/>
    </location>
    <ligand>
        <name>NAD(+)</name>
        <dbReference type="ChEBI" id="CHEBI:57540"/>
    </ligand>
</feature>
<evidence type="ECO:0000256" key="8">
    <source>
        <dbReference type="ARBA" id="ARBA00022833"/>
    </source>
</evidence>
<feature type="binding site" evidence="14">
    <location>
        <position position="137"/>
    </location>
    <ligand>
        <name>NAD(+)</name>
        <dbReference type="ChEBI" id="CHEBI:57540"/>
    </ligand>
</feature>
<evidence type="ECO:0000256" key="6">
    <source>
        <dbReference type="ARBA" id="ARBA00022723"/>
    </source>
</evidence>
<gene>
    <name evidence="14 17" type="primary">ligA</name>
    <name evidence="17" type="ORF">CSEC_2159</name>
</gene>
<dbReference type="Gene3D" id="1.10.150.20">
    <property type="entry name" value="5' to 3' exonuclease, C-terminal subdomain"/>
    <property type="match status" value="2"/>
</dbReference>
<evidence type="ECO:0000256" key="2">
    <source>
        <dbReference type="ARBA" id="ARBA00012722"/>
    </source>
</evidence>
<dbReference type="Pfam" id="PF01653">
    <property type="entry name" value="DNA_ligase_aden"/>
    <property type="match status" value="1"/>
</dbReference>
<feature type="active site" description="N6-AMP-lysine intermediate" evidence="14">
    <location>
        <position position="116"/>
    </location>
</feature>
<dbReference type="InterPro" id="IPR001679">
    <property type="entry name" value="DNA_ligase"/>
</dbReference>
<evidence type="ECO:0000256" key="4">
    <source>
        <dbReference type="ARBA" id="ARBA00022598"/>
    </source>
</evidence>
<evidence type="ECO:0000256" key="7">
    <source>
        <dbReference type="ARBA" id="ARBA00022763"/>
    </source>
</evidence>
<dbReference type="CDD" id="cd00114">
    <property type="entry name" value="LIGANc"/>
    <property type="match status" value="1"/>
</dbReference>
<comment type="similarity">
    <text evidence="13 14">Belongs to the NAD-dependent DNA ligase family. LigA subfamily.</text>
</comment>
<dbReference type="Pfam" id="PF12826">
    <property type="entry name" value="HHH_2"/>
    <property type="match status" value="1"/>
</dbReference>
<dbReference type="eggNOG" id="COG0272">
    <property type="taxonomic scope" value="Bacteria"/>
</dbReference>
<evidence type="ECO:0000313" key="18">
    <source>
        <dbReference type="Proteomes" id="UP000031552"/>
    </source>
</evidence>
<keyword evidence="6 14" id="KW-0479">Metal-binding</keyword>
<dbReference type="InterPro" id="IPR003583">
    <property type="entry name" value="Hlx-hairpin-Hlx_DNA-bd_motif"/>
</dbReference>
<dbReference type="InterPro" id="IPR018239">
    <property type="entry name" value="DNA_ligase_AS"/>
</dbReference>
<feature type="binding site" evidence="14">
    <location>
        <begin position="34"/>
        <end position="38"/>
    </location>
    <ligand>
        <name>NAD(+)</name>
        <dbReference type="ChEBI" id="CHEBI:57540"/>
    </ligand>
</feature>
<dbReference type="Pfam" id="PF00533">
    <property type="entry name" value="BRCT"/>
    <property type="match status" value="1"/>
</dbReference>
<dbReference type="InterPro" id="IPR010994">
    <property type="entry name" value="RuvA_2-like"/>
</dbReference>
<dbReference type="Pfam" id="PF14520">
    <property type="entry name" value="HHH_5"/>
    <property type="match status" value="1"/>
</dbReference>
<dbReference type="FunFam" id="3.30.470.30:FF:000001">
    <property type="entry name" value="DNA ligase"/>
    <property type="match status" value="1"/>
</dbReference>
<evidence type="ECO:0000256" key="10">
    <source>
        <dbReference type="ARBA" id="ARBA00023027"/>
    </source>
</evidence>
<dbReference type="Gene3D" id="3.30.470.30">
    <property type="entry name" value="DNA ligase/mRNA capping enzyme"/>
    <property type="match status" value="1"/>
</dbReference>
<dbReference type="InterPro" id="IPR004150">
    <property type="entry name" value="NAD_DNA_ligase_OB"/>
</dbReference>
<dbReference type="SMART" id="SM00532">
    <property type="entry name" value="LIGANc"/>
    <property type="match status" value="1"/>
</dbReference>
<evidence type="ECO:0000256" key="1">
    <source>
        <dbReference type="ARBA" id="ARBA00004067"/>
    </source>
</evidence>
<feature type="binding site" evidence="14">
    <location>
        <position position="174"/>
    </location>
    <ligand>
        <name>NAD(+)</name>
        <dbReference type="ChEBI" id="CHEBI:57540"/>
    </ligand>
</feature>
<dbReference type="SUPFAM" id="SSF50249">
    <property type="entry name" value="Nucleic acid-binding proteins"/>
    <property type="match status" value="1"/>
</dbReference>
<dbReference type="GO" id="GO:0003677">
    <property type="term" value="F:DNA binding"/>
    <property type="evidence" value="ECO:0007669"/>
    <property type="project" value="InterPro"/>
</dbReference>
<evidence type="ECO:0000313" key="17">
    <source>
        <dbReference type="EMBL" id="CDR34965.1"/>
    </source>
</evidence>
<dbReference type="Proteomes" id="UP000031552">
    <property type="component" value="Unassembled WGS sequence"/>
</dbReference>
<feature type="binding site" evidence="14">
    <location>
        <position position="314"/>
    </location>
    <ligand>
        <name>NAD(+)</name>
        <dbReference type="ChEBI" id="CHEBI:57540"/>
    </ligand>
</feature>
<dbReference type="GO" id="GO:0046872">
    <property type="term" value="F:metal ion binding"/>
    <property type="evidence" value="ECO:0007669"/>
    <property type="project" value="UniProtKB-KW"/>
</dbReference>
<feature type="binding site" evidence="14">
    <location>
        <position position="114"/>
    </location>
    <ligand>
        <name>NAD(+)</name>
        <dbReference type="ChEBI" id="CHEBI:57540"/>
    </ligand>
</feature>
<comment type="function">
    <text evidence="1 14">DNA ligase that catalyzes the formation of phosphodiester linkages between 5'-phosphoryl and 3'-hydroxyl groups in double-stranded DNA using NAD as a coenzyme and as the energy source for the reaction. It is essential for DNA replication and repair of damaged DNA.</text>
</comment>
<dbReference type="SUPFAM" id="SSF47781">
    <property type="entry name" value="RuvA domain 2-like"/>
    <property type="match status" value="1"/>
</dbReference>
<protein>
    <recommendedName>
        <fullName evidence="3 14">DNA ligase</fullName>
        <ecNumber evidence="2 14">6.5.1.2</ecNumber>
    </recommendedName>
    <alternativeName>
        <fullName evidence="14">Polydeoxyribonucleotide synthase [NAD(+)]</fullName>
    </alternativeName>
</protein>
<feature type="binding site" evidence="14">
    <location>
        <position position="411"/>
    </location>
    <ligand>
        <name>Zn(2+)</name>
        <dbReference type="ChEBI" id="CHEBI:29105"/>
    </ligand>
</feature>
<dbReference type="PROSITE" id="PS01056">
    <property type="entry name" value="DNA_LIGASE_N2"/>
    <property type="match status" value="1"/>
</dbReference>
<dbReference type="CDD" id="cd17748">
    <property type="entry name" value="BRCT_DNA_ligase_like"/>
    <property type="match status" value="1"/>
</dbReference>
<dbReference type="FunFam" id="1.10.150.20:FF:000006">
    <property type="entry name" value="DNA ligase"/>
    <property type="match status" value="1"/>
</dbReference>
<dbReference type="Pfam" id="PF03120">
    <property type="entry name" value="OB_DNA_ligase"/>
    <property type="match status" value="1"/>
</dbReference>
<dbReference type="InterPro" id="IPR036420">
    <property type="entry name" value="BRCT_dom_sf"/>
</dbReference>
<dbReference type="RefSeq" id="WP_041018522.1">
    <property type="nucleotide sequence ID" value="NZ_CCEJ010000011.1"/>
</dbReference>
<dbReference type="EC" id="6.5.1.2" evidence="2 14"/>
<organism evidence="17 18">
    <name type="scientific">Candidatus Criblamydia sequanensis CRIB-18</name>
    <dbReference type="NCBI Taxonomy" id="1437425"/>
    <lineage>
        <taxon>Bacteria</taxon>
        <taxon>Pseudomonadati</taxon>
        <taxon>Chlamydiota</taxon>
        <taxon>Chlamydiia</taxon>
        <taxon>Parachlamydiales</taxon>
        <taxon>Candidatus Criblamydiaceae</taxon>
        <taxon>Candidatus Criblamydia</taxon>
    </lineage>
</organism>
<dbReference type="STRING" id="1437425.CSEC_2159"/>
<keyword evidence="8 14" id="KW-0862">Zinc</keyword>
<dbReference type="SMART" id="SM00292">
    <property type="entry name" value="BRCT"/>
    <property type="match status" value="1"/>
</dbReference>
<dbReference type="SMART" id="SM00278">
    <property type="entry name" value="HhH1"/>
    <property type="match status" value="2"/>
</dbReference>
<keyword evidence="9 14" id="KW-0460">Magnesium</keyword>
<dbReference type="InterPro" id="IPR012340">
    <property type="entry name" value="NA-bd_OB-fold"/>
</dbReference>
<dbReference type="GO" id="GO:0006260">
    <property type="term" value="P:DNA replication"/>
    <property type="evidence" value="ECO:0007669"/>
    <property type="project" value="UniProtKB-KW"/>
</dbReference>
<dbReference type="InterPro" id="IPR013840">
    <property type="entry name" value="DNAligase_N"/>
</dbReference>
<comment type="caution">
    <text evidence="17">The sequence shown here is derived from an EMBL/GenBank/DDBJ whole genome shotgun (WGS) entry which is preliminary data.</text>
</comment>
<proteinExistence type="inferred from homology"/>
<dbReference type="GO" id="GO:0006281">
    <property type="term" value="P:DNA repair"/>
    <property type="evidence" value="ECO:0007669"/>
    <property type="project" value="UniProtKB-KW"/>
</dbReference>
<dbReference type="InterPro" id="IPR041663">
    <property type="entry name" value="DisA/LigA_HHH"/>
</dbReference>
<feature type="binding site" evidence="14">
    <location>
        <position position="432"/>
    </location>
    <ligand>
        <name>Zn(2+)</name>
        <dbReference type="ChEBI" id="CHEBI:29105"/>
    </ligand>
</feature>
<comment type="catalytic activity">
    <reaction evidence="12 14 15">
        <text>NAD(+) + (deoxyribonucleotide)n-3'-hydroxyl + 5'-phospho-(deoxyribonucleotide)m = (deoxyribonucleotide)n+m + AMP + beta-nicotinamide D-nucleotide.</text>
        <dbReference type="EC" id="6.5.1.2"/>
    </reaction>
</comment>
<dbReference type="HAMAP" id="MF_01588">
    <property type="entry name" value="DNA_ligase_A"/>
    <property type="match status" value="1"/>
</dbReference>
<dbReference type="PANTHER" id="PTHR23389:SF9">
    <property type="entry name" value="DNA LIGASE"/>
    <property type="match status" value="1"/>
</dbReference>
<dbReference type="Gene3D" id="2.40.50.140">
    <property type="entry name" value="Nucleic acid-binding proteins"/>
    <property type="match status" value="1"/>
</dbReference>
<evidence type="ECO:0000256" key="14">
    <source>
        <dbReference type="HAMAP-Rule" id="MF_01588"/>
    </source>
</evidence>
<dbReference type="SUPFAM" id="SSF52113">
    <property type="entry name" value="BRCT domain"/>
    <property type="match status" value="1"/>
</dbReference>
<keyword evidence="5 14" id="KW-0235">DNA replication</keyword>
<accession>A0A090D2U9</accession>
<evidence type="ECO:0000256" key="11">
    <source>
        <dbReference type="ARBA" id="ARBA00023204"/>
    </source>
</evidence>
<dbReference type="PIRSF" id="PIRSF001604">
    <property type="entry name" value="LigA"/>
    <property type="match status" value="1"/>
</dbReference>
<reference evidence="17" key="2">
    <citation type="submission" date="2014-09" db="EMBL/GenBank/DDBJ databases">
        <title>Criblamydia sequanensis harbors a mega-plasmid encoding arsenite resistance.</title>
        <authorList>
            <person name="Bertelli C."/>
            <person name="Goesmann A."/>
            <person name="Greub G."/>
        </authorList>
    </citation>
    <scope>NUCLEOTIDE SEQUENCE [LARGE SCALE GENOMIC DNA]</scope>
    <source>
        <strain evidence="17">CRIB-18</strain>
    </source>
</reference>
<sequence length="667" mass="74346">MEKIRTKEEYDLLCQKIWHYNTLYYSKNRSDIPDEEFDALLKNLEKVEHEHPEWVSPNSPTQRVGESLTIGFKTVKHAHPMLSLANTYSKEEVEDFFERIKKLTGRENSSFSCELKMDGIAVSLIYEKGDFKQGVTRGDGKQGDDITVNLKTIRNLPLKLYGAQVPEILELRGEVFMTHASFQRLNKQRESEGEDLFQNPRNAAGGTLKLLDPKQAAHRDLSIIFYGLQDGLRLGIRTQTEIHDYLNQLGLPTLELTKSAQTIDEVWAFAEEVRLKRNSLPFDIDGIVIKLDDLKEQAKLGATNKTPRWAVAYKFQAEKATTELLDITLQVGRTGILTPVAELAPVFLAGSTIARATLHNEDEVMRKDIRIGDLVLIEKGGDVIPKVVASIPESRKSGSKRWQMPEFCPSCGSSLERVPGEVAIRCPNISGCPAQSLRRLTHFVGKGGMDIASLGVKAIIQLLEKGFIKTPSDIYQLTKKEVAELEGFKEKSIQNLLSGIEASKEVSLDRFLHALGIKHVGLGTAELLSKKAGSLEALQEMTFEDLYKIDGVGEKVASSVFEFFNDPKNRNEINKLLAVGVSPSFQKPQGFENHSFKGKTFVLTGSLDKYTRDNAAKLIKERGGVVSSSISKKTHYLLAGKEAGSKLDKAKDLGVTILSEEEFDSYL</sequence>
<evidence type="ECO:0000256" key="12">
    <source>
        <dbReference type="ARBA" id="ARBA00034005"/>
    </source>
</evidence>
<dbReference type="FunFam" id="1.10.150.20:FF:000007">
    <property type="entry name" value="DNA ligase"/>
    <property type="match status" value="1"/>
</dbReference>
<dbReference type="Gene3D" id="1.10.287.610">
    <property type="entry name" value="Helix hairpin bin"/>
    <property type="match status" value="1"/>
</dbReference>
<dbReference type="AlphaFoldDB" id="A0A090D2U9"/>
<dbReference type="Pfam" id="PF03119">
    <property type="entry name" value="DNA_ligase_ZBD"/>
    <property type="match status" value="1"/>
</dbReference>
<evidence type="ECO:0000256" key="13">
    <source>
        <dbReference type="ARBA" id="ARBA00060881"/>
    </source>
</evidence>
<evidence type="ECO:0000256" key="3">
    <source>
        <dbReference type="ARBA" id="ARBA00013308"/>
    </source>
</evidence>
<feature type="binding site" evidence="14">
    <location>
        <position position="426"/>
    </location>
    <ligand>
        <name>Zn(2+)</name>
        <dbReference type="ChEBI" id="CHEBI:29105"/>
    </ligand>
</feature>
<feature type="domain" description="BRCT" evidence="16">
    <location>
        <begin position="591"/>
        <end position="667"/>
    </location>
</feature>
<dbReference type="InterPro" id="IPR001357">
    <property type="entry name" value="BRCT_dom"/>
</dbReference>
<comment type="cofactor">
    <cofactor evidence="14">
        <name>Mg(2+)</name>
        <dbReference type="ChEBI" id="CHEBI:18420"/>
    </cofactor>
    <cofactor evidence="14">
        <name>Mn(2+)</name>
        <dbReference type="ChEBI" id="CHEBI:29035"/>
    </cofactor>
</comment>
<dbReference type="OrthoDB" id="9759736at2"/>
<keyword evidence="14" id="KW-0464">Manganese</keyword>
<dbReference type="FunFam" id="2.40.50.140:FF:000012">
    <property type="entry name" value="DNA ligase"/>
    <property type="match status" value="1"/>
</dbReference>
<keyword evidence="10 14" id="KW-0520">NAD</keyword>
<dbReference type="InterPro" id="IPR004149">
    <property type="entry name" value="Znf_DNAligase_C4"/>
</dbReference>
<dbReference type="EMBL" id="CCEJ010000011">
    <property type="protein sequence ID" value="CDR34965.1"/>
    <property type="molecule type" value="Genomic_DNA"/>
</dbReference>
<dbReference type="GO" id="GO:0005829">
    <property type="term" value="C:cytosol"/>
    <property type="evidence" value="ECO:0007669"/>
    <property type="project" value="TreeGrafter"/>
</dbReference>
<dbReference type="InterPro" id="IPR013839">
    <property type="entry name" value="DNAligase_adenylation"/>
</dbReference>
<keyword evidence="7 14" id="KW-0227">DNA damage</keyword>
<evidence type="ECO:0000256" key="9">
    <source>
        <dbReference type="ARBA" id="ARBA00022842"/>
    </source>
</evidence>
<dbReference type="Gene3D" id="6.20.10.30">
    <property type="match status" value="1"/>
</dbReference>
<reference evidence="17" key="1">
    <citation type="submission" date="2013-12" db="EMBL/GenBank/DDBJ databases">
        <authorList>
            <person name="Linke B."/>
        </authorList>
    </citation>
    <scope>NUCLEOTIDE SEQUENCE [LARGE SCALE GENOMIC DNA]</scope>
    <source>
        <strain evidence="17">CRIB-18</strain>
    </source>
</reference>
<evidence type="ECO:0000256" key="15">
    <source>
        <dbReference type="RuleBase" id="RU000618"/>
    </source>
</evidence>
<dbReference type="Gene3D" id="3.40.50.10190">
    <property type="entry name" value="BRCT domain"/>
    <property type="match status" value="1"/>
</dbReference>
<name>A0A090D2U9_9BACT</name>
<feature type="binding site" evidence="14">
    <location>
        <begin position="83"/>
        <end position="84"/>
    </location>
    <ligand>
        <name>NAD(+)</name>
        <dbReference type="ChEBI" id="CHEBI:57540"/>
    </ligand>
</feature>
<dbReference type="NCBIfam" id="TIGR00575">
    <property type="entry name" value="dnlj"/>
    <property type="match status" value="1"/>
</dbReference>
<keyword evidence="4 14" id="KW-0436">Ligase</keyword>
<dbReference type="SUPFAM" id="SSF56091">
    <property type="entry name" value="DNA ligase/mRNA capping enzyme, catalytic domain"/>
    <property type="match status" value="1"/>
</dbReference>
<evidence type="ECO:0000259" key="16">
    <source>
        <dbReference type="PROSITE" id="PS50172"/>
    </source>
</evidence>
<evidence type="ECO:0000256" key="5">
    <source>
        <dbReference type="ARBA" id="ARBA00022705"/>
    </source>
</evidence>
<dbReference type="GO" id="GO:0003911">
    <property type="term" value="F:DNA ligase (NAD+) activity"/>
    <property type="evidence" value="ECO:0007669"/>
    <property type="project" value="UniProtKB-UniRule"/>
</dbReference>
<dbReference type="PROSITE" id="PS50172">
    <property type="entry name" value="BRCT"/>
    <property type="match status" value="1"/>
</dbReference>
<dbReference type="NCBIfam" id="NF005932">
    <property type="entry name" value="PRK07956.1"/>
    <property type="match status" value="1"/>
</dbReference>
<dbReference type="PANTHER" id="PTHR23389">
    <property type="entry name" value="CHROMOSOME TRANSMISSION FIDELITY FACTOR 18"/>
    <property type="match status" value="1"/>
</dbReference>
<keyword evidence="11 14" id="KW-0234">DNA repair</keyword>
<dbReference type="InterPro" id="IPR033136">
    <property type="entry name" value="DNA_ligase_CS"/>
</dbReference>
<feature type="binding site" evidence="14">
    <location>
        <position position="408"/>
    </location>
    <ligand>
        <name>Zn(2+)</name>
        <dbReference type="ChEBI" id="CHEBI:29105"/>
    </ligand>
</feature>
<keyword evidence="18" id="KW-1185">Reference proteome</keyword>